<sequence length="152" mass="17197">MTVVTFYVLQDDSAQSSDAGFEEYVLFLLSHFASQNAKIYLNCKDKSHAHRWDDKLFAQNATHFIAHNLVGEGPRYGSPLEIGHDGLKPSFNRNLVININLENSETIFARSASQVIEFVPCSEKQKQAARERFKRYREAGAEVQTVNVDTSN</sequence>
<evidence type="ECO:0000313" key="1">
    <source>
        <dbReference type="EMBL" id="MBM7037979.1"/>
    </source>
</evidence>
<dbReference type="SUPFAM" id="SSF102400">
    <property type="entry name" value="DNA polymerase III chi subunit"/>
    <property type="match status" value="1"/>
</dbReference>
<evidence type="ECO:0000313" key="2">
    <source>
        <dbReference type="Proteomes" id="UP000809621"/>
    </source>
</evidence>
<gene>
    <name evidence="1" type="ORF">JQC93_16415</name>
</gene>
<dbReference type="EMBL" id="JAFEUM010000007">
    <property type="protein sequence ID" value="MBM7037979.1"/>
    <property type="molecule type" value="Genomic_DNA"/>
</dbReference>
<dbReference type="RefSeq" id="WP_205159536.1">
    <property type="nucleotide sequence ID" value="NZ_JAFEUM010000007.1"/>
</dbReference>
<dbReference type="Pfam" id="PF04364">
    <property type="entry name" value="DNA_pol3_chi"/>
    <property type="match status" value="1"/>
</dbReference>
<keyword evidence="2" id="KW-1185">Reference proteome</keyword>
<dbReference type="Proteomes" id="UP000809621">
    <property type="component" value="Unassembled WGS sequence"/>
</dbReference>
<organism evidence="1 2">
    <name type="scientific">Vibrio ulleungensis</name>
    <dbReference type="NCBI Taxonomy" id="2807619"/>
    <lineage>
        <taxon>Bacteria</taxon>
        <taxon>Pseudomonadati</taxon>
        <taxon>Pseudomonadota</taxon>
        <taxon>Gammaproteobacteria</taxon>
        <taxon>Vibrionales</taxon>
        <taxon>Vibrionaceae</taxon>
        <taxon>Vibrio</taxon>
    </lineage>
</organism>
<dbReference type="InterPro" id="IPR036768">
    <property type="entry name" value="PolIII_chi_sf"/>
</dbReference>
<dbReference type="PANTHER" id="PTHR38767">
    <property type="entry name" value="DNA POLYMERASE III SUBUNIT CHI"/>
    <property type="match status" value="1"/>
</dbReference>
<comment type="caution">
    <text evidence="1">The sequence shown here is derived from an EMBL/GenBank/DDBJ whole genome shotgun (WGS) entry which is preliminary data.</text>
</comment>
<dbReference type="Gene3D" id="3.40.50.10110">
    <property type="entry name" value="DNA polymerase III subunit chi"/>
    <property type="match status" value="1"/>
</dbReference>
<dbReference type="PANTHER" id="PTHR38767:SF1">
    <property type="entry name" value="DNA POLYMERASE III SUBUNIT CHI"/>
    <property type="match status" value="1"/>
</dbReference>
<accession>A0ABS2HPL2</accession>
<name>A0ABS2HPL2_9VIBR</name>
<dbReference type="InterPro" id="IPR007459">
    <property type="entry name" value="DNA_pol3_chi"/>
</dbReference>
<reference evidence="1 2" key="1">
    <citation type="submission" date="2021-02" db="EMBL/GenBank/DDBJ databases">
        <authorList>
            <person name="Park J.-S."/>
        </authorList>
    </citation>
    <scope>NUCLEOTIDE SEQUENCE [LARGE SCALE GENOMIC DNA]</scope>
    <source>
        <strain evidence="1 2">188UL20-2</strain>
    </source>
</reference>
<proteinExistence type="predicted"/>
<protein>
    <submittedName>
        <fullName evidence="1">DNA polymerase III subunit chi</fullName>
    </submittedName>
</protein>